<reference evidence="12 13" key="1">
    <citation type="submission" date="2016-10" db="EMBL/GenBank/DDBJ databases">
        <title>Comparative genome analysis of multiple Pseudomonas spp. focuses on biocontrol and plant growth promoting traits.</title>
        <authorList>
            <person name="Tao X.-Y."/>
            <person name="Taylor C.G."/>
        </authorList>
    </citation>
    <scope>NUCLEOTIDE SEQUENCE [LARGE SCALE GENOMIC DNA]</scope>
    <source>
        <strain evidence="12 13">39A2</strain>
    </source>
</reference>
<evidence type="ECO:0000256" key="4">
    <source>
        <dbReference type="ARBA" id="ARBA00022806"/>
    </source>
</evidence>
<dbReference type="OrthoDB" id="1100019at2"/>
<dbReference type="SUPFAM" id="SSF52540">
    <property type="entry name" value="P-loop containing nucleoside triphosphate hydrolases"/>
    <property type="match status" value="1"/>
</dbReference>
<dbReference type="GO" id="GO:0003677">
    <property type="term" value="F:DNA binding"/>
    <property type="evidence" value="ECO:0007669"/>
    <property type="project" value="UniProtKB-KW"/>
</dbReference>
<keyword evidence="5 10" id="KW-0067">ATP-binding</keyword>
<evidence type="ECO:0000256" key="9">
    <source>
        <dbReference type="ARBA" id="ARBA00048988"/>
    </source>
</evidence>
<evidence type="ECO:0000259" key="11">
    <source>
        <dbReference type="PROSITE" id="PS51198"/>
    </source>
</evidence>
<evidence type="ECO:0000313" key="13">
    <source>
        <dbReference type="Proteomes" id="UP000283627"/>
    </source>
</evidence>
<dbReference type="Gene3D" id="1.10.10.160">
    <property type="match status" value="1"/>
</dbReference>
<dbReference type="AlphaFoldDB" id="A0A423KJ19"/>
<proteinExistence type="inferred from homology"/>
<dbReference type="InterPro" id="IPR000212">
    <property type="entry name" value="DNA_helicase_UvrD/REP"/>
</dbReference>
<evidence type="ECO:0000256" key="3">
    <source>
        <dbReference type="ARBA" id="ARBA00022801"/>
    </source>
</evidence>
<evidence type="ECO:0000256" key="10">
    <source>
        <dbReference type="PROSITE-ProRule" id="PRU00560"/>
    </source>
</evidence>
<evidence type="ECO:0000256" key="7">
    <source>
        <dbReference type="ARBA" id="ARBA00034617"/>
    </source>
</evidence>
<dbReference type="EMBL" id="MOBP01000010">
    <property type="protein sequence ID" value="RON53106.1"/>
    <property type="molecule type" value="Genomic_DNA"/>
</dbReference>
<evidence type="ECO:0000256" key="6">
    <source>
        <dbReference type="ARBA" id="ARBA00023235"/>
    </source>
</evidence>
<keyword evidence="4 10" id="KW-0347">Helicase</keyword>
<dbReference type="GO" id="GO:0043138">
    <property type="term" value="F:3'-5' DNA helicase activity"/>
    <property type="evidence" value="ECO:0007669"/>
    <property type="project" value="UniProtKB-EC"/>
</dbReference>
<accession>A0A423KJ19</accession>
<dbReference type="Pfam" id="PF00580">
    <property type="entry name" value="UvrD-helicase"/>
    <property type="match status" value="1"/>
</dbReference>
<gene>
    <name evidence="12" type="ORF">BK665_15800</name>
</gene>
<comment type="similarity">
    <text evidence="1">Belongs to the helicase family. UvrD subfamily.</text>
</comment>
<dbReference type="InterPro" id="IPR027417">
    <property type="entry name" value="P-loop_NTPase"/>
</dbReference>
<dbReference type="GO" id="GO:0000725">
    <property type="term" value="P:recombinational repair"/>
    <property type="evidence" value="ECO:0007669"/>
    <property type="project" value="TreeGrafter"/>
</dbReference>
<evidence type="ECO:0000313" key="12">
    <source>
        <dbReference type="EMBL" id="RON53106.1"/>
    </source>
</evidence>
<dbReference type="PROSITE" id="PS51198">
    <property type="entry name" value="UVRD_HELICASE_ATP_BIND"/>
    <property type="match status" value="1"/>
</dbReference>
<dbReference type="EC" id="5.6.2.4" evidence="8"/>
<dbReference type="InterPro" id="IPR013986">
    <property type="entry name" value="DExx_box_DNA_helicase_dom_sf"/>
</dbReference>
<keyword evidence="3 10" id="KW-0378">Hydrolase</keyword>
<dbReference type="CDD" id="cd17932">
    <property type="entry name" value="DEXQc_UvrD"/>
    <property type="match status" value="1"/>
</dbReference>
<comment type="caution">
    <text evidence="12">The sequence shown here is derived from an EMBL/GenBank/DDBJ whole genome shotgun (WGS) entry which is preliminary data.</text>
</comment>
<keyword evidence="2 10" id="KW-0547">Nucleotide-binding</keyword>
<feature type="domain" description="UvrD-like helicase ATP-binding" evidence="11">
    <location>
        <begin position="6"/>
        <end position="278"/>
    </location>
</feature>
<dbReference type="PANTHER" id="PTHR11070">
    <property type="entry name" value="UVRD / RECB / PCRA DNA HELICASE FAMILY MEMBER"/>
    <property type="match status" value="1"/>
</dbReference>
<sequence>MFAWDPRDLNLEQAAAVEEASSVFLIACPGSGKTRTLTYKIAYELSRRTDKRIVAAITYTHRAADEIQERIENLGVDTSGLWIGTIHSFCLEWVIKPYGIYCPELAHGYRVIDMHDRELMLERLCAPHRGVTHWDCDYFVNETGYLLACPDTRKHDAIHKILGEYFGELAASRKIDFELILWHAHALMRDKKHIAVLLSRVFSHVLMDEYQDTKQIQYSLLISILRAGGGRTNTFIVGDPNQAIYGSLGGYAMPVADFRAQAGIPIKEMELSRNYRSSERIISYFSNFNVHATNIKSAGNNAAFPSLVTYNHYIAHTDVHDELVRLIQVSLAAGHAPEEICVLAPWWILLASTTRKLVAMLPHCQFDGPGLVPFSNDYDNFWFKVSKILLTESSPRLLIRRMRWANDVIKDLGDFGIDTSRLTQRLLLRECNAISLMETDGLSYLDKAFTALFERLSISIESFPPLTEHREAFFDSSASRIERLQKAGASYINDVSFFKKVFRERTGITVSTIHGVKGAEFDVVIAFGLLQGMVPHFNEPDADVAASKLLYVLGSRARKHLHLMSEVGRPRGRYGVYTPTEPLIACVFAYDLD</sequence>
<evidence type="ECO:0000256" key="8">
    <source>
        <dbReference type="ARBA" id="ARBA00034808"/>
    </source>
</evidence>
<dbReference type="RefSeq" id="WP_123407387.1">
    <property type="nucleotide sequence ID" value="NZ_MOBP01000010.1"/>
</dbReference>
<dbReference type="InterPro" id="IPR014017">
    <property type="entry name" value="DNA_helicase_UvrD-like_C"/>
</dbReference>
<dbReference type="Pfam" id="PF13361">
    <property type="entry name" value="UvrD_C"/>
    <property type="match status" value="1"/>
</dbReference>
<evidence type="ECO:0000256" key="5">
    <source>
        <dbReference type="ARBA" id="ARBA00022840"/>
    </source>
</evidence>
<keyword evidence="6" id="KW-0413">Isomerase</keyword>
<dbReference type="InterPro" id="IPR014016">
    <property type="entry name" value="UvrD-like_ATP-bd"/>
</dbReference>
<dbReference type="Gene3D" id="3.40.50.300">
    <property type="entry name" value="P-loop containing nucleotide triphosphate hydrolases"/>
    <property type="match status" value="2"/>
</dbReference>
<dbReference type="GO" id="GO:0016887">
    <property type="term" value="F:ATP hydrolysis activity"/>
    <property type="evidence" value="ECO:0007669"/>
    <property type="project" value="RHEA"/>
</dbReference>
<dbReference type="Proteomes" id="UP000283627">
    <property type="component" value="Unassembled WGS sequence"/>
</dbReference>
<feature type="binding site" evidence="10">
    <location>
        <begin position="27"/>
        <end position="34"/>
    </location>
    <ligand>
        <name>ATP</name>
        <dbReference type="ChEBI" id="CHEBI:30616"/>
    </ligand>
</feature>
<comment type="catalytic activity">
    <reaction evidence="7">
        <text>Couples ATP hydrolysis with the unwinding of duplex DNA by translocating in the 3'-5' direction.</text>
        <dbReference type="EC" id="5.6.2.4"/>
    </reaction>
</comment>
<evidence type="ECO:0000256" key="2">
    <source>
        <dbReference type="ARBA" id="ARBA00022741"/>
    </source>
</evidence>
<name>A0A423KJ19_9PSED</name>
<evidence type="ECO:0000256" key="1">
    <source>
        <dbReference type="ARBA" id="ARBA00009922"/>
    </source>
</evidence>
<protein>
    <recommendedName>
        <fullName evidence="8">DNA 3'-5' helicase</fullName>
        <ecNumber evidence="8">5.6.2.4</ecNumber>
    </recommendedName>
</protein>
<organism evidence="12 13">
    <name type="scientific">Pseudomonas frederiksbergensis</name>
    <dbReference type="NCBI Taxonomy" id="104087"/>
    <lineage>
        <taxon>Bacteria</taxon>
        <taxon>Pseudomonadati</taxon>
        <taxon>Pseudomonadota</taxon>
        <taxon>Gammaproteobacteria</taxon>
        <taxon>Pseudomonadales</taxon>
        <taxon>Pseudomonadaceae</taxon>
        <taxon>Pseudomonas</taxon>
    </lineage>
</organism>
<comment type="catalytic activity">
    <reaction evidence="9">
        <text>ATP + H2O = ADP + phosphate + H(+)</text>
        <dbReference type="Rhea" id="RHEA:13065"/>
        <dbReference type="ChEBI" id="CHEBI:15377"/>
        <dbReference type="ChEBI" id="CHEBI:15378"/>
        <dbReference type="ChEBI" id="CHEBI:30616"/>
        <dbReference type="ChEBI" id="CHEBI:43474"/>
        <dbReference type="ChEBI" id="CHEBI:456216"/>
        <dbReference type="EC" id="5.6.2.4"/>
    </reaction>
</comment>
<dbReference type="GO" id="GO:0005524">
    <property type="term" value="F:ATP binding"/>
    <property type="evidence" value="ECO:0007669"/>
    <property type="project" value="UniProtKB-UniRule"/>
</dbReference>